<dbReference type="Proteomes" id="UP001054945">
    <property type="component" value="Unassembled WGS sequence"/>
</dbReference>
<dbReference type="InterPro" id="IPR011993">
    <property type="entry name" value="PH-like_dom_sf"/>
</dbReference>
<reference evidence="5 6" key="1">
    <citation type="submission" date="2021-06" db="EMBL/GenBank/DDBJ databases">
        <title>Caerostris extrusa draft genome.</title>
        <authorList>
            <person name="Kono N."/>
            <person name="Arakawa K."/>
        </authorList>
    </citation>
    <scope>NUCLEOTIDE SEQUENCE [LARGE SCALE GENOMIC DNA]</scope>
</reference>
<feature type="domain" description="PH" evidence="3">
    <location>
        <begin position="65"/>
        <end position="164"/>
    </location>
</feature>
<dbReference type="SUPFAM" id="SSF47923">
    <property type="entry name" value="Ypt/Rab-GAP domain of gyp1p"/>
    <property type="match status" value="2"/>
</dbReference>
<keyword evidence="6" id="KW-1185">Reference proteome</keyword>
<feature type="compositionally biased region" description="Polar residues" evidence="2">
    <location>
        <begin position="276"/>
        <end position="297"/>
    </location>
</feature>
<dbReference type="FunFam" id="2.30.29.30:FF:000248">
    <property type="entry name" value="TBC1 domain family member 2A isoform X1"/>
    <property type="match status" value="1"/>
</dbReference>
<dbReference type="Gene3D" id="1.10.472.80">
    <property type="entry name" value="Ypt/Rab-GAP domain of gyp1p, domain 3"/>
    <property type="match status" value="1"/>
</dbReference>
<dbReference type="Gene3D" id="1.10.10.750">
    <property type="entry name" value="Ypt/Rab-GAP domain of gyp1p, domain 1"/>
    <property type="match status" value="1"/>
</dbReference>
<accession>A0AAV4N116</accession>
<evidence type="ECO:0000256" key="1">
    <source>
        <dbReference type="SAM" id="Coils"/>
    </source>
</evidence>
<dbReference type="SMART" id="SM00233">
    <property type="entry name" value="PH"/>
    <property type="match status" value="1"/>
</dbReference>
<organism evidence="5 6">
    <name type="scientific">Caerostris extrusa</name>
    <name type="common">Bark spider</name>
    <name type="synonym">Caerostris bankana</name>
    <dbReference type="NCBI Taxonomy" id="172846"/>
    <lineage>
        <taxon>Eukaryota</taxon>
        <taxon>Metazoa</taxon>
        <taxon>Ecdysozoa</taxon>
        <taxon>Arthropoda</taxon>
        <taxon>Chelicerata</taxon>
        <taxon>Arachnida</taxon>
        <taxon>Araneae</taxon>
        <taxon>Araneomorphae</taxon>
        <taxon>Entelegynae</taxon>
        <taxon>Araneoidea</taxon>
        <taxon>Araneidae</taxon>
        <taxon>Caerostris</taxon>
    </lineage>
</organism>
<feature type="domain" description="Rab-GAP TBC" evidence="4">
    <location>
        <begin position="698"/>
        <end position="894"/>
    </location>
</feature>
<feature type="coiled-coil region" evidence="1">
    <location>
        <begin position="495"/>
        <end position="529"/>
    </location>
</feature>
<dbReference type="SMART" id="SM00164">
    <property type="entry name" value="TBC"/>
    <property type="match status" value="1"/>
</dbReference>
<proteinExistence type="predicted"/>
<feature type="coiled-coil region" evidence="1">
    <location>
        <begin position="407"/>
        <end position="469"/>
    </location>
</feature>
<feature type="coiled-coil region" evidence="1">
    <location>
        <begin position="332"/>
        <end position="366"/>
    </location>
</feature>
<evidence type="ECO:0000313" key="5">
    <source>
        <dbReference type="EMBL" id="GIX77688.1"/>
    </source>
</evidence>
<dbReference type="GO" id="GO:0031267">
    <property type="term" value="F:small GTPase binding"/>
    <property type="evidence" value="ECO:0007669"/>
    <property type="project" value="TreeGrafter"/>
</dbReference>
<comment type="caution">
    <text evidence="5">The sequence shown here is derived from an EMBL/GenBank/DDBJ whole genome shotgun (WGS) entry which is preliminary data.</text>
</comment>
<dbReference type="InterPro" id="IPR050302">
    <property type="entry name" value="Rab_GAP_TBC_domain"/>
</dbReference>
<dbReference type="Gene3D" id="2.30.29.30">
    <property type="entry name" value="Pleckstrin-homology domain (PH domain)/Phosphotyrosine-binding domain (PTB)"/>
    <property type="match status" value="1"/>
</dbReference>
<dbReference type="GO" id="GO:0005096">
    <property type="term" value="F:GTPase activator activity"/>
    <property type="evidence" value="ECO:0007669"/>
    <property type="project" value="TreeGrafter"/>
</dbReference>
<evidence type="ECO:0000259" key="4">
    <source>
        <dbReference type="PROSITE" id="PS50086"/>
    </source>
</evidence>
<dbReference type="Gene3D" id="1.10.8.270">
    <property type="entry name" value="putative rabgap domain of human tbc1 domain family member 14 like domains"/>
    <property type="match status" value="1"/>
</dbReference>
<dbReference type="PROSITE" id="PS50003">
    <property type="entry name" value="PH_DOMAIN"/>
    <property type="match status" value="1"/>
</dbReference>
<dbReference type="PANTHER" id="PTHR47219">
    <property type="entry name" value="RAB GTPASE-ACTIVATING PROTEIN 1-LIKE"/>
    <property type="match status" value="1"/>
</dbReference>
<dbReference type="InterPro" id="IPR000195">
    <property type="entry name" value="Rab-GAP-TBC_dom"/>
</dbReference>
<dbReference type="Pfam" id="PF00566">
    <property type="entry name" value="RabGAP-TBC"/>
    <property type="match status" value="1"/>
</dbReference>
<evidence type="ECO:0000259" key="3">
    <source>
        <dbReference type="PROSITE" id="PS50003"/>
    </source>
</evidence>
<dbReference type="PROSITE" id="PS50086">
    <property type="entry name" value="TBC_RABGAP"/>
    <property type="match status" value="1"/>
</dbReference>
<keyword evidence="1" id="KW-0175">Coiled coil</keyword>
<dbReference type="FunFam" id="1.10.8.270:FF:000026">
    <property type="entry name" value="TBC (Tre-2/Bub2/Cdc16) domain family"/>
    <property type="match status" value="1"/>
</dbReference>
<dbReference type="SUPFAM" id="SSF50729">
    <property type="entry name" value="PH domain-like"/>
    <property type="match status" value="1"/>
</dbReference>
<dbReference type="InterPro" id="IPR035969">
    <property type="entry name" value="Rab-GAP_TBC_sf"/>
</dbReference>
<sequence length="975" mass="112787">MTTPNSEQLVGNLIDLSFKAEESDKNSVNSYDEDRRDSSFDAQVPEIDQNINPSQQTVPVENKDYSRLCGYLNKLGNRAILKTFRKRWFIFCEDNCKLYYYRSPQDQVPLGEIDISQATFTFEVNNKERTGFFTISIPGRDYFLEASNRQTALFWLQELQKYRKAHSLRRTKYITEKSTNFNDFRARPQSGLLAQYSTDQNILNDLSDTPLMCPVDCPKDVIGEDSALNTNSPFTAAQQKFNSFCTQVKNTAQLVKNEKLFSDAHASYSVKENQENIHSPTNVKSVSSNGDSSVTQKLSKGPALSAFKLKLSQSFRKSRVIDEEMEDSSPTAKENCSLCRRAKIKIEELEEEVSNLRDEVTTSQEVRLLLQRQLDIASKEKETLVQLYQFKDTDVSVKMITEKDQQIVNLLHDVQEQKQVVEKLERQIAALNTEVVELQANNELFQEMLKKKDNTIVNLTNEIFELETDKQDKVRSDSISATAEHVVEPKEVPNIEDLKDSVQAFELQNKFLNHELLELNQLRRDAEQRVQLLSIIIKFLYNYTLLLKMFFVLGNVVNGKPRSYQIQSKLLFLLNEINKSGGNFNREIVSQLLEEAVGDGTAHTNILPSWSRSLNARCLYVTIERKMYDDLGFNWRWGKDDVLSLKASNFKQKSEDITNKAKDAELIAWRTKWDNFIVSLGTKELQRSPELKHLVRNGIPNEYRGKIWKGCVQMWIKDYKSVLGPDYYASLLNGEEYFSRLDPSSKQIELDLLRTLPNNCHYENLDSDGIPKLRRVLLAYSRHNPVVGYCQGLNRLAAIALLFMDEEDAFWCLVAIIKFIMPDGYYTRTLISSHVDQKVLKDIMIDKLPRLHSHFEQNNVDLSLFTFNWFLTIFVDNVPVEIYLRIWDVFLYEGSKVLFRYALAFFKSCENEILQIKDYLALNKYLRSIAEQCTDIKKLTHDVGSFTLLKHFKYIHELGCINMKGNIYAKHAGWL</sequence>
<dbReference type="EMBL" id="BPLR01002782">
    <property type="protein sequence ID" value="GIX77688.1"/>
    <property type="molecule type" value="Genomic_DNA"/>
</dbReference>
<dbReference type="Pfam" id="PF15413">
    <property type="entry name" value="PH_11"/>
    <property type="match status" value="1"/>
</dbReference>
<dbReference type="CDD" id="cd01265">
    <property type="entry name" value="PH_TBC1D2A"/>
    <property type="match status" value="1"/>
</dbReference>
<dbReference type="InterPro" id="IPR001849">
    <property type="entry name" value="PH_domain"/>
</dbReference>
<dbReference type="PANTHER" id="PTHR47219:SF20">
    <property type="entry name" value="TBC1 DOMAIN FAMILY MEMBER 2B"/>
    <property type="match status" value="1"/>
</dbReference>
<dbReference type="AlphaFoldDB" id="A0AAV4N116"/>
<gene>
    <name evidence="5" type="primary">tbc1d2b</name>
    <name evidence="5" type="ORF">CEXT_271711</name>
</gene>
<feature type="region of interest" description="Disordered" evidence="2">
    <location>
        <begin position="271"/>
        <end position="297"/>
    </location>
</feature>
<protein>
    <submittedName>
        <fullName evidence="5">TBC1 domain family member 2B</fullName>
    </submittedName>
</protein>
<name>A0AAV4N116_CAEEX</name>
<evidence type="ECO:0000313" key="6">
    <source>
        <dbReference type="Proteomes" id="UP001054945"/>
    </source>
</evidence>
<evidence type="ECO:0000256" key="2">
    <source>
        <dbReference type="SAM" id="MobiDB-lite"/>
    </source>
</evidence>